<evidence type="ECO:0000256" key="1">
    <source>
        <dbReference type="ARBA" id="ARBA00022553"/>
    </source>
</evidence>
<dbReference type="Gene3D" id="3.40.50.2300">
    <property type="match status" value="1"/>
</dbReference>
<gene>
    <name evidence="3" type="ORF">LCGC14_0202590</name>
</gene>
<dbReference type="InterPro" id="IPR001789">
    <property type="entry name" value="Sig_transdc_resp-reg_receiver"/>
</dbReference>
<evidence type="ECO:0000313" key="3">
    <source>
        <dbReference type="EMBL" id="KKN92960.1"/>
    </source>
</evidence>
<dbReference type="CDD" id="cd17552">
    <property type="entry name" value="REC_RR468-like"/>
    <property type="match status" value="1"/>
</dbReference>
<accession>A0A0F9UI93</accession>
<dbReference type="InterPro" id="IPR011006">
    <property type="entry name" value="CheY-like_superfamily"/>
</dbReference>
<keyword evidence="1" id="KW-0597">Phosphoprotein</keyword>
<proteinExistence type="predicted"/>
<dbReference type="PROSITE" id="PS50110">
    <property type="entry name" value="RESPONSE_REGULATORY"/>
    <property type="match status" value="1"/>
</dbReference>
<dbReference type="AlphaFoldDB" id="A0A0F9UI93"/>
<sequence>MSKYRILYVDDEADIREVAEMSLELDPTFEVRTCSSGADALMAAPAWQPDLILLDVMMPGMDGPETLKALRSDDRTASCPVVFITARTQSYEVERFLSLGAAGLIAKPFDPMSLAEDVKRYLS</sequence>
<protein>
    <recommendedName>
        <fullName evidence="2">Response regulatory domain-containing protein</fullName>
    </recommendedName>
</protein>
<dbReference type="InterPro" id="IPR050595">
    <property type="entry name" value="Bact_response_regulator"/>
</dbReference>
<comment type="caution">
    <text evidence="3">The sequence shown here is derived from an EMBL/GenBank/DDBJ whole genome shotgun (WGS) entry which is preliminary data.</text>
</comment>
<reference evidence="3" key="1">
    <citation type="journal article" date="2015" name="Nature">
        <title>Complex archaea that bridge the gap between prokaryotes and eukaryotes.</title>
        <authorList>
            <person name="Spang A."/>
            <person name="Saw J.H."/>
            <person name="Jorgensen S.L."/>
            <person name="Zaremba-Niedzwiedzka K."/>
            <person name="Martijn J."/>
            <person name="Lind A.E."/>
            <person name="van Eijk R."/>
            <person name="Schleper C."/>
            <person name="Guy L."/>
            <person name="Ettema T.J."/>
        </authorList>
    </citation>
    <scope>NUCLEOTIDE SEQUENCE</scope>
</reference>
<name>A0A0F9UI93_9ZZZZ</name>
<dbReference type="GO" id="GO:0000160">
    <property type="term" value="P:phosphorelay signal transduction system"/>
    <property type="evidence" value="ECO:0007669"/>
    <property type="project" value="InterPro"/>
</dbReference>
<dbReference type="SUPFAM" id="SSF52172">
    <property type="entry name" value="CheY-like"/>
    <property type="match status" value="1"/>
</dbReference>
<evidence type="ECO:0000259" key="2">
    <source>
        <dbReference type="PROSITE" id="PS50110"/>
    </source>
</evidence>
<dbReference type="PANTHER" id="PTHR44591">
    <property type="entry name" value="STRESS RESPONSE REGULATOR PROTEIN 1"/>
    <property type="match status" value="1"/>
</dbReference>
<dbReference type="PANTHER" id="PTHR44591:SF3">
    <property type="entry name" value="RESPONSE REGULATORY DOMAIN-CONTAINING PROTEIN"/>
    <property type="match status" value="1"/>
</dbReference>
<organism evidence="3">
    <name type="scientific">marine sediment metagenome</name>
    <dbReference type="NCBI Taxonomy" id="412755"/>
    <lineage>
        <taxon>unclassified sequences</taxon>
        <taxon>metagenomes</taxon>
        <taxon>ecological metagenomes</taxon>
    </lineage>
</organism>
<feature type="domain" description="Response regulatory" evidence="2">
    <location>
        <begin position="5"/>
        <end position="122"/>
    </location>
</feature>
<dbReference type="EMBL" id="LAZR01000090">
    <property type="protein sequence ID" value="KKN92960.1"/>
    <property type="molecule type" value="Genomic_DNA"/>
</dbReference>
<dbReference type="SMART" id="SM00448">
    <property type="entry name" value="REC"/>
    <property type="match status" value="1"/>
</dbReference>
<dbReference type="Pfam" id="PF00072">
    <property type="entry name" value="Response_reg"/>
    <property type="match status" value="1"/>
</dbReference>